<dbReference type="InParanoid" id="G3GYG3"/>
<sequence>MSHKTLFKALKDPTEGPDTFRAQVPSACQSPVRSSTDWVVSILPCLEFKGQKTAKATACLESSVLQQIQPFKCWLKSHDKELIVTLLLNLK</sequence>
<protein>
    <submittedName>
        <fullName evidence="1">Uncharacterized protein</fullName>
    </submittedName>
</protein>
<dbReference type="AlphaFoldDB" id="G3GYG3"/>
<gene>
    <name evidence="1" type="ORF">I79_002839</name>
</gene>
<evidence type="ECO:0000313" key="2">
    <source>
        <dbReference type="Proteomes" id="UP000001075"/>
    </source>
</evidence>
<evidence type="ECO:0000313" key="1">
    <source>
        <dbReference type="EMBL" id="EGV94999.1"/>
    </source>
</evidence>
<name>G3GYG3_CRIGR</name>
<proteinExistence type="predicted"/>
<accession>G3GYG3</accession>
<organism evidence="1 2">
    <name type="scientific">Cricetulus griseus</name>
    <name type="common">Chinese hamster</name>
    <name type="synonym">Cricetulus barabensis griseus</name>
    <dbReference type="NCBI Taxonomy" id="10029"/>
    <lineage>
        <taxon>Eukaryota</taxon>
        <taxon>Metazoa</taxon>
        <taxon>Chordata</taxon>
        <taxon>Craniata</taxon>
        <taxon>Vertebrata</taxon>
        <taxon>Euteleostomi</taxon>
        <taxon>Mammalia</taxon>
        <taxon>Eutheria</taxon>
        <taxon>Euarchontoglires</taxon>
        <taxon>Glires</taxon>
        <taxon>Rodentia</taxon>
        <taxon>Myomorpha</taxon>
        <taxon>Muroidea</taxon>
        <taxon>Cricetidae</taxon>
        <taxon>Cricetinae</taxon>
        <taxon>Cricetulus</taxon>
    </lineage>
</organism>
<dbReference type="EMBL" id="JH000066">
    <property type="protein sequence ID" value="EGV94999.1"/>
    <property type="molecule type" value="Genomic_DNA"/>
</dbReference>
<dbReference type="Proteomes" id="UP000001075">
    <property type="component" value="Unassembled WGS sequence"/>
</dbReference>
<reference evidence="2" key="1">
    <citation type="journal article" date="2011" name="Nat. Biotechnol.">
        <title>The genomic sequence of the Chinese hamster ovary (CHO)-K1 cell line.</title>
        <authorList>
            <person name="Xu X."/>
            <person name="Nagarajan H."/>
            <person name="Lewis N.E."/>
            <person name="Pan S."/>
            <person name="Cai Z."/>
            <person name="Liu X."/>
            <person name="Chen W."/>
            <person name="Xie M."/>
            <person name="Wang W."/>
            <person name="Hammond S."/>
            <person name="Andersen M.R."/>
            <person name="Neff N."/>
            <person name="Passarelli B."/>
            <person name="Koh W."/>
            <person name="Fan H.C."/>
            <person name="Wang J."/>
            <person name="Gui Y."/>
            <person name="Lee K.H."/>
            <person name="Betenbaugh M.J."/>
            <person name="Quake S.R."/>
            <person name="Famili I."/>
            <person name="Palsson B.O."/>
            <person name="Wang J."/>
        </authorList>
    </citation>
    <scope>NUCLEOTIDE SEQUENCE [LARGE SCALE GENOMIC DNA]</scope>
    <source>
        <strain evidence="2">CHO K1 cell line</strain>
    </source>
</reference>